<feature type="domain" description="EamA" evidence="2">
    <location>
        <begin position="178"/>
        <end position="307"/>
    </location>
</feature>
<feature type="transmembrane region" description="Helical" evidence="1">
    <location>
        <begin position="268"/>
        <end position="287"/>
    </location>
</feature>
<keyword evidence="1" id="KW-1133">Transmembrane helix</keyword>
<evidence type="ECO:0000313" key="3">
    <source>
        <dbReference type="EMBL" id="SJN56237.1"/>
    </source>
</evidence>
<feature type="transmembrane region" description="Helical" evidence="1">
    <location>
        <begin position="56"/>
        <end position="76"/>
    </location>
</feature>
<dbReference type="Pfam" id="PF00892">
    <property type="entry name" value="EamA"/>
    <property type="match status" value="2"/>
</dbReference>
<gene>
    <name evidence="3" type="ORF">VR7878_01669</name>
</gene>
<feature type="transmembrane region" description="Helical" evidence="1">
    <location>
        <begin position="123"/>
        <end position="140"/>
    </location>
</feature>
<feature type="domain" description="EamA" evidence="2">
    <location>
        <begin position="28"/>
        <end position="163"/>
    </location>
</feature>
<sequence>MLCSGNRVNGGKHGLPAMNNSTVNEKQALLFGLTAVLLWSTVATAFKLTLAQLTPIQMLTVACVISIISLVVICAYQRQLHLILPTFAANPTYFIISGLINPLSYYLILFQAYRLLPASQAQSINYSWAMTLTIMAAIFLKQKIRKQDYFAAALCYLGVLVIATRGNLLALDFDSPVGVGLALSSTLLWAGFWILNTRNTADPVVSLLLGFLVALPCTLILSLYEGAGWNHITTQGWLSAVYVGLFEMGITFFLWLNALKRTRHTARISNLIFISPFISLLLLSVIIQEQIHPATIVGLVCIIAGLTIQQLTPKRDNTHQQTES</sequence>
<protein>
    <submittedName>
        <fullName evidence="3">Aromatic amino acid exporter</fullName>
    </submittedName>
</protein>
<feature type="transmembrane region" description="Helical" evidence="1">
    <location>
        <begin position="149"/>
        <end position="171"/>
    </location>
</feature>
<feature type="transmembrane region" description="Helical" evidence="1">
    <location>
        <begin position="28"/>
        <end position="50"/>
    </location>
</feature>
<dbReference type="InterPro" id="IPR000620">
    <property type="entry name" value="EamA_dom"/>
</dbReference>
<feature type="transmembrane region" description="Helical" evidence="1">
    <location>
        <begin position="88"/>
        <end position="108"/>
    </location>
</feature>
<keyword evidence="1" id="KW-0812">Transmembrane</keyword>
<evidence type="ECO:0000313" key="4">
    <source>
        <dbReference type="Proteomes" id="UP000188276"/>
    </source>
</evidence>
<evidence type="ECO:0000259" key="2">
    <source>
        <dbReference type="Pfam" id="PF00892"/>
    </source>
</evidence>
<dbReference type="STRING" id="1123498.VR7878_01669"/>
<keyword evidence="1" id="KW-0472">Membrane</keyword>
<dbReference type="AlphaFoldDB" id="A0A1R4LIS9"/>
<dbReference type="GO" id="GO:0016020">
    <property type="term" value="C:membrane"/>
    <property type="evidence" value="ECO:0007669"/>
    <property type="project" value="InterPro"/>
</dbReference>
<organism evidence="3 4">
    <name type="scientific">Vibrio ruber (strain DSM 16370 / JCM 11486 / BCRC 17186 / CECT 7878 / LMG 23124 / VR1)</name>
    <dbReference type="NCBI Taxonomy" id="1123498"/>
    <lineage>
        <taxon>Bacteria</taxon>
        <taxon>Pseudomonadati</taxon>
        <taxon>Pseudomonadota</taxon>
        <taxon>Gammaproteobacteria</taxon>
        <taxon>Vibrionales</taxon>
        <taxon>Vibrionaceae</taxon>
        <taxon>Vibrio</taxon>
    </lineage>
</organism>
<feature type="transmembrane region" description="Helical" evidence="1">
    <location>
        <begin position="293"/>
        <end position="311"/>
    </location>
</feature>
<proteinExistence type="predicted"/>
<name>A0A1R4LIS9_VIBR1</name>
<feature type="transmembrane region" description="Helical" evidence="1">
    <location>
        <begin position="177"/>
        <end position="195"/>
    </location>
</feature>
<feature type="transmembrane region" description="Helical" evidence="1">
    <location>
        <begin position="236"/>
        <end position="256"/>
    </location>
</feature>
<dbReference type="PANTHER" id="PTHR22911:SF137">
    <property type="entry name" value="SOLUTE CARRIER FAMILY 35 MEMBER G2-RELATED"/>
    <property type="match status" value="1"/>
</dbReference>
<accession>A0A1R4LIS9</accession>
<dbReference type="Proteomes" id="UP000188276">
    <property type="component" value="Unassembled WGS sequence"/>
</dbReference>
<evidence type="ECO:0000256" key="1">
    <source>
        <dbReference type="SAM" id="Phobius"/>
    </source>
</evidence>
<feature type="transmembrane region" description="Helical" evidence="1">
    <location>
        <begin position="204"/>
        <end position="224"/>
    </location>
</feature>
<dbReference type="EMBL" id="FULE01000024">
    <property type="protein sequence ID" value="SJN56237.1"/>
    <property type="molecule type" value="Genomic_DNA"/>
</dbReference>
<keyword evidence="4" id="KW-1185">Reference proteome</keyword>
<dbReference type="InterPro" id="IPR037185">
    <property type="entry name" value="EmrE-like"/>
</dbReference>
<dbReference type="SUPFAM" id="SSF103481">
    <property type="entry name" value="Multidrug resistance efflux transporter EmrE"/>
    <property type="match status" value="2"/>
</dbReference>
<reference evidence="4" key="1">
    <citation type="submission" date="2017-02" db="EMBL/GenBank/DDBJ databases">
        <authorList>
            <person name="Rodrigo-Torres L."/>
            <person name="Arahal R.D."/>
            <person name="Lucena T."/>
        </authorList>
    </citation>
    <scope>NUCLEOTIDE SEQUENCE [LARGE SCALE GENOMIC DNA]</scope>
    <source>
        <strain evidence="4">CECT 7878</strain>
    </source>
</reference>
<dbReference type="PANTHER" id="PTHR22911">
    <property type="entry name" value="ACYL-MALONYL CONDENSING ENZYME-RELATED"/>
    <property type="match status" value="1"/>
</dbReference>